<dbReference type="Gene3D" id="2.60.120.200">
    <property type="match status" value="1"/>
</dbReference>
<dbReference type="Proteomes" id="UP001409585">
    <property type="component" value="Unassembled WGS sequence"/>
</dbReference>
<dbReference type="InterPro" id="IPR013320">
    <property type="entry name" value="ConA-like_dom_sf"/>
</dbReference>
<dbReference type="SUPFAM" id="SSF49899">
    <property type="entry name" value="Concanavalin A-like lectins/glucanases"/>
    <property type="match status" value="1"/>
</dbReference>
<keyword evidence="1 3" id="KW-0732">Signal</keyword>
<dbReference type="EMBL" id="BAABLX010000016">
    <property type="protein sequence ID" value="GAA4942821.1"/>
    <property type="molecule type" value="Genomic_DNA"/>
</dbReference>
<feature type="signal peptide" evidence="3">
    <location>
        <begin position="1"/>
        <end position="18"/>
    </location>
</feature>
<protein>
    <recommendedName>
        <fullName evidence="4">LamG-like jellyroll fold domain-containing protein</fullName>
    </recommendedName>
</protein>
<accession>A0AAV3U252</accession>
<dbReference type="Pfam" id="PF13385">
    <property type="entry name" value="Laminin_G_3"/>
    <property type="match status" value="1"/>
</dbReference>
<feature type="domain" description="LamG-like jellyroll fold" evidence="4">
    <location>
        <begin position="360"/>
        <end position="501"/>
    </location>
</feature>
<organism evidence="5 6">
    <name type="scientific">Halioxenophilus aromaticivorans</name>
    <dbReference type="NCBI Taxonomy" id="1306992"/>
    <lineage>
        <taxon>Bacteria</taxon>
        <taxon>Pseudomonadati</taxon>
        <taxon>Pseudomonadota</taxon>
        <taxon>Gammaproteobacteria</taxon>
        <taxon>Alteromonadales</taxon>
        <taxon>Alteromonadaceae</taxon>
        <taxon>Halioxenophilus</taxon>
    </lineage>
</organism>
<comment type="caution">
    <text evidence="5">The sequence shown here is derived from an EMBL/GenBank/DDBJ whole genome shotgun (WGS) entry which is preliminary data.</text>
</comment>
<keyword evidence="6" id="KW-1185">Reference proteome</keyword>
<evidence type="ECO:0000259" key="4">
    <source>
        <dbReference type="SMART" id="SM00560"/>
    </source>
</evidence>
<evidence type="ECO:0000313" key="5">
    <source>
        <dbReference type="EMBL" id="GAA4942821.1"/>
    </source>
</evidence>
<dbReference type="InterPro" id="IPR006558">
    <property type="entry name" value="LamG-like"/>
</dbReference>
<keyword evidence="2" id="KW-1015">Disulfide bond</keyword>
<name>A0AAV3U252_9ALTE</name>
<dbReference type="SMART" id="SM00560">
    <property type="entry name" value="LamGL"/>
    <property type="match status" value="1"/>
</dbReference>
<gene>
    <name evidence="5" type="ORF">GCM10025791_21790</name>
</gene>
<dbReference type="PROSITE" id="PS51257">
    <property type="entry name" value="PROKAR_LIPOPROTEIN"/>
    <property type="match status" value="1"/>
</dbReference>
<sequence length="808" mass="85340">MRHPFAGLVALVSVLLLAGCGGGGGGGAATVANQDTSNDAIAEVVYSGPNPTTTDVQNYKTYVWDNLNSGERCGACHTNQAPSFLRSDDINQAYAQANALVDLNIPGDSRLVTKVAEGHNCWESVSSVCADIITGFIESWAAASGSVSNTITLTDPLLKDVGDSKNFPQDALDFETTVYPMLNTYCAGCHSEEAATGQQPFIGSSDVAVAYEAAKTRIDLTTPGNSRLVLRLRNEFHNCWTDCIENADALQLAIAEFSAQVPVTSVNPELVISRAMELYDGVTASSGGRVESNAVAIWDFSTGEGSVAYDKTGIEPALNLSLSGDVQWLGAYGLSFGPGGRAQALTADSGKLYDMIASTGEFSLEAWVVPANVSQEGPARIVSYSGAADSRNFMLGQTLYNYDFYTRSSVSDANGSPGLSTLDDDEVLQATLQHVVATFHPVSGRKLYVNGELVAEDATVGNFNAWDSSFALVLGAEVDGQYGWEGLIRFLAVYNRAMSEEDVATNFDAGVGERYYLMFNIEEHVDVPRAYVVFEVSQFDDYAYLFAEPFFISLDANANIGNINLEGMYLGVNGRESPVGQAFSNLSVNITDASYQPGIGQPLSAAGTLVPLEFGPGEDQFFLSFDRLANNQYSRPEAEAPALAEQADQEPAPDIGFKNFAEINETLAAITQVPITDARVAATFSTIEQQLPSVENINSFLSSHQMAVTQLAVAYCNAMVTDAGAGLPSRDGLIDSLLTAMLANGLAGNGGATIASQPDPDQPDESAANSVRDELANLHDRISAASGTSAAAIATCAAAAGSALATLQ</sequence>
<evidence type="ECO:0000256" key="1">
    <source>
        <dbReference type="ARBA" id="ARBA00022729"/>
    </source>
</evidence>
<dbReference type="RefSeq" id="WP_345421541.1">
    <property type="nucleotide sequence ID" value="NZ_AP031496.1"/>
</dbReference>
<evidence type="ECO:0000256" key="3">
    <source>
        <dbReference type="SAM" id="SignalP"/>
    </source>
</evidence>
<feature type="chain" id="PRO_5043640788" description="LamG-like jellyroll fold domain-containing protein" evidence="3">
    <location>
        <begin position="19"/>
        <end position="808"/>
    </location>
</feature>
<reference evidence="6" key="1">
    <citation type="journal article" date="2019" name="Int. J. Syst. Evol. Microbiol.">
        <title>The Global Catalogue of Microorganisms (GCM) 10K type strain sequencing project: providing services to taxonomists for standard genome sequencing and annotation.</title>
        <authorList>
            <consortium name="The Broad Institute Genomics Platform"/>
            <consortium name="The Broad Institute Genome Sequencing Center for Infectious Disease"/>
            <person name="Wu L."/>
            <person name="Ma J."/>
        </authorList>
    </citation>
    <scope>NUCLEOTIDE SEQUENCE [LARGE SCALE GENOMIC DNA]</scope>
    <source>
        <strain evidence="6">JCM 19134</strain>
    </source>
</reference>
<proteinExistence type="predicted"/>
<evidence type="ECO:0000313" key="6">
    <source>
        <dbReference type="Proteomes" id="UP001409585"/>
    </source>
</evidence>
<dbReference type="AlphaFoldDB" id="A0AAV3U252"/>
<evidence type="ECO:0000256" key="2">
    <source>
        <dbReference type="ARBA" id="ARBA00023157"/>
    </source>
</evidence>